<evidence type="ECO:0000259" key="11">
    <source>
        <dbReference type="PROSITE" id="PS50112"/>
    </source>
</evidence>
<evidence type="ECO:0000313" key="14">
    <source>
        <dbReference type="Proteomes" id="UP000585681"/>
    </source>
</evidence>
<dbReference type="GO" id="GO:0000155">
    <property type="term" value="F:phosphorelay sensor kinase activity"/>
    <property type="evidence" value="ECO:0007669"/>
    <property type="project" value="InterPro"/>
</dbReference>
<dbReference type="InterPro" id="IPR003594">
    <property type="entry name" value="HATPase_dom"/>
</dbReference>
<dbReference type="InterPro" id="IPR000014">
    <property type="entry name" value="PAS"/>
</dbReference>
<dbReference type="InterPro" id="IPR001610">
    <property type="entry name" value="PAC"/>
</dbReference>
<evidence type="ECO:0000256" key="1">
    <source>
        <dbReference type="ARBA" id="ARBA00000085"/>
    </source>
</evidence>
<dbReference type="InterPro" id="IPR003661">
    <property type="entry name" value="HisK_dim/P_dom"/>
</dbReference>
<dbReference type="InterPro" id="IPR011006">
    <property type="entry name" value="CheY-like_superfamily"/>
</dbReference>
<dbReference type="Gene3D" id="3.30.565.10">
    <property type="entry name" value="Histidine kinase-like ATPase, C-terminal domain"/>
    <property type="match status" value="1"/>
</dbReference>
<keyword evidence="14" id="KW-1185">Reference proteome</keyword>
<organism evidence="13 14">
    <name type="scientific">Actibacterium naphthalenivorans</name>
    <dbReference type="NCBI Taxonomy" id="1614693"/>
    <lineage>
        <taxon>Bacteria</taxon>
        <taxon>Pseudomonadati</taxon>
        <taxon>Pseudomonadota</taxon>
        <taxon>Alphaproteobacteria</taxon>
        <taxon>Rhodobacterales</taxon>
        <taxon>Roseobacteraceae</taxon>
        <taxon>Actibacterium</taxon>
    </lineage>
</organism>
<dbReference type="Pfam" id="PF02518">
    <property type="entry name" value="HATPase_c"/>
    <property type="match status" value="1"/>
</dbReference>
<dbReference type="PROSITE" id="PS50113">
    <property type="entry name" value="PAC"/>
    <property type="match status" value="2"/>
</dbReference>
<keyword evidence="6" id="KW-0902">Two-component regulatory system</keyword>
<dbReference type="Gene3D" id="1.10.287.130">
    <property type="match status" value="1"/>
</dbReference>
<dbReference type="SMART" id="SM00388">
    <property type="entry name" value="HisKA"/>
    <property type="match status" value="1"/>
</dbReference>
<dbReference type="Pfam" id="PF00072">
    <property type="entry name" value="Response_reg"/>
    <property type="match status" value="1"/>
</dbReference>
<dbReference type="InterPro" id="IPR005467">
    <property type="entry name" value="His_kinase_dom"/>
</dbReference>
<dbReference type="EMBL" id="JACIEQ010000001">
    <property type="protein sequence ID" value="MBB4020481.1"/>
    <property type="molecule type" value="Genomic_DNA"/>
</dbReference>
<gene>
    <name evidence="13" type="ORF">GGR17_000272</name>
</gene>
<dbReference type="NCBIfam" id="TIGR00229">
    <property type="entry name" value="sensory_box"/>
    <property type="match status" value="2"/>
</dbReference>
<dbReference type="SUPFAM" id="SSF55785">
    <property type="entry name" value="PYP-like sensor domain (PAS domain)"/>
    <property type="match status" value="3"/>
</dbReference>
<dbReference type="SUPFAM" id="SSF55874">
    <property type="entry name" value="ATPase domain of HSP90 chaperone/DNA topoisomerase II/histidine kinase"/>
    <property type="match status" value="1"/>
</dbReference>
<dbReference type="InterPro" id="IPR036890">
    <property type="entry name" value="HATPase_C_sf"/>
</dbReference>
<comment type="caution">
    <text evidence="13">The sequence shown here is derived from an EMBL/GenBank/DDBJ whole genome shotgun (WGS) entry which is preliminary data.</text>
</comment>
<dbReference type="InterPro" id="IPR013655">
    <property type="entry name" value="PAS_fold_3"/>
</dbReference>
<evidence type="ECO:0000256" key="3">
    <source>
        <dbReference type="ARBA" id="ARBA00022553"/>
    </source>
</evidence>
<accession>A0A840C3M4</accession>
<dbReference type="SMART" id="SM00091">
    <property type="entry name" value="PAS"/>
    <property type="match status" value="3"/>
</dbReference>
<feature type="domain" description="Histidine kinase" evidence="9">
    <location>
        <begin position="432"/>
        <end position="651"/>
    </location>
</feature>
<dbReference type="GO" id="GO:0005886">
    <property type="term" value="C:plasma membrane"/>
    <property type="evidence" value="ECO:0007669"/>
    <property type="project" value="TreeGrafter"/>
</dbReference>
<dbReference type="PROSITE" id="PS50109">
    <property type="entry name" value="HIS_KIN"/>
    <property type="match status" value="1"/>
</dbReference>
<sequence length="785" mass="86604">MTPWMTFVLLFGGLLLLALAGALLGGLRKRMVAGRTAARARAREVAETAALNQSILRMGMVAILVVDQNGAVISSNPEARRLFAVEEGEIKARPLERWITNMSVARLKAIAGRGGDKTAGKYFSAKSSNGTALVLDIRADYWLSPDDQERFTVMLRDATVLSEIATAQERWDRALKSAGIGIFDVDLRHGRSVVTETWKTMFGFDPKGEIDSQAEWESRIHPEDKPRVFAADQACVDGKAERTDNEYRFLRADGKWIWTRSNAVVTEWSSDGKALRMIGVQSDITALKEAEEALRSSETRFRNAIENAPMPMVITDEHGHCLNANRAFKDFIGYGLEDVRGKSFLDIVHPEDGGQKEGGLDLVQLDRLRDGEVRAYEVEMRFVHKNGSDRWGYLTVSIDRDANGVPLYFIVQIKDITEQKGVDQIKSDFVATVSHELRTPLTSIHGALRLLQDTTQGKLPQSTDRLLSIAQTNSKRLISLVNDILDLEKISSSDSVFKLAPRDICKLTRGTVEANMPLATDSGVTLNVVHDAESCFANVDETRFSQVLTNLISNAVKFSPEGGVVEIALETDAETLRIIVTDQGPGIPEDFEDKIFQRFSQADSSSTRKKGGTGLGLFISKLMVEKMGGQIGFISGRSEGACFWITFPLEKTVISSAPGDELAPVEPQRSCPPAILHVEDDADFSEVLTASFKERAKIFTATHLSEARVMIGKRPFDLIIIDWDLPDGNGRALIPEIAQVNGDTPVIGLSSSEPEWEDEHVLHHLVKTRTSVEDIVQIALSTIHS</sequence>
<dbReference type="RefSeq" id="WP_082386547.1">
    <property type="nucleotide sequence ID" value="NZ_JACIEQ010000001.1"/>
</dbReference>
<keyword evidence="4" id="KW-0808">Transferase</keyword>
<feature type="domain" description="PAC" evidence="12">
    <location>
        <begin position="376"/>
        <end position="428"/>
    </location>
</feature>
<dbReference type="CDD" id="cd16922">
    <property type="entry name" value="HATPase_EvgS-ArcB-TorS-like"/>
    <property type="match status" value="1"/>
</dbReference>
<keyword evidence="3 8" id="KW-0597">Phosphoprotein</keyword>
<keyword evidence="7" id="KW-0472">Membrane</keyword>
<feature type="domain" description="PAS" evidence="11">
    <location>
        <begin position="297"/>
        <end position="352"/>
    </location>
</feature>
<dbReference type="PANTHER" id="PTHR43047">
    <property type="entry name" value="TWO-COMPONENT HISTIDINE PROTEIN KINASE"/>
    <property type="match status" value="1"/>
</dbReference>
<dbReference type="Proteomes" id="UP000585681">
    <property type="component" value="Unassembled WGS sequence"/>
</dbReference>
<dbReference type="SUPFAM" id="SSF52172">
    <property type="entry name" value="CheY-like"/>
    <property type="match status" value="1"/>
</dbReference>
<dbReference type="Gene3D" id="3.40.50.2300">
    <property type="match status" value="1"/>
</dbReference>
<evidence type="ECO:0000259" key="10">
    <source>
        <dbReference type="PROSITE" id="PS50110"/>
    </source>
</evidence>
<dbReference type="PROSITE" id="PS50112">
    <property type="entry name" value="PAS"/>
    <property type="match status" value="1"/>
</dbReference>
<dbReference type="PROSITE" id="PS50110">
    <property type="entry name" value="RESPONSE_REGULATORY"/>
    <property type="match status" value="1"/>
</dbReference>
<dbReference type="CDD" id="cd00130">
    <property type="entry name" value="PAS"/>
    <property type="match status" value="2"/>
</dbReference>
<dbReference type="InterPro" id="IPR001789">
    <property type="entry name" value="Sig_transdc_resp-reg_receiver"/>
</dbReference>
<name>A0A840C3M4_9RHOB</name>
<dbReference type="SMART" id="SM00086">
    <property type="entry name" value="PAC"/>
    <property type="match status" value="2"/>
</dbReference>
<evidence type="ECO:0000256" key="5">
    <source>
        <dbReference type="ARBA" id="ARBA00022777"/>
    </source>
</evidence>
<dbReference type="CDD" id="cd00082">
    <property type="entry name" value="HisKA"/>
    <property type="match status" value="1"/>
</dbReference>
<protein>
    <recommendedName>
        <fullName evidence="2">histidine kinase</fullName>
        <ecNumber evidence="2">2.7.13.3</ecNumber>
    </recommendedName>
</protein>
<evidence type="ECO:0000256" key="6">
    <source>
        <dbReference type="ARBA" id="ARBA00023012"/>
    </source>
</evidence>
<dbReference type="SMART" id="SM00387">
    <property type="entry name" value="HATPase_c"/>
    <property type="match status" value="1"/>
</dbReference>
<evidence type="ECO:0000256" key="4">
    <source>
        <dbReference type="ARBA" id="ARBA00022679"/>
    </source>
</evidence>
<feature type="domain" description="PAC" evidence="12">
    <location>
        <begin position="243"/>
        <end position="296"/>
    </location>
</feature>
<feature type="domain" description="Response regulatory" evidence="10">
    <location>
        <begin position="674"/>
        <end position="782"/>
    </location>
</feature>
<evidence type="ECO:0000256" key="2">
    <source>
        <dbReference type="ARBA" id="ARBA00012438"/>
    </source>
</evidence>
<dbReference type="Pfam" id="PF00512">
    <property type="entry name" value="HisKA"/>
    <property type="match status" value="1"/>
</dbReference>
<reference evidence="13" key="1">
    <citation type="submission" date="2020-08" db="EMBL/GenBank/DDBJ databases">
        <title>Genomic Encyclopedia of Type Strains, Phase IV (KMG-IV): sequencing the most valuable type-strain genomes for metagenomic binning, comparative biology and taxonomic classification.</title>
        <authorList>
            <person name="Goeker M."/>
        </authorList>
    </citation>
    <scope>NUCLEOTIDE SEQUENCE [LARGE SCALE GENOMIC DNA]</scope>
    <source>
        <strain evidence="13">DSM 105040</strain>
    </source>
</reference>
<evidence type="ECO:0000259" key="9">
    <source>
        <dbReference type="PROSITE" id="PS50109"/>
    </source>
</evidence>
<dbReference type="GO" id="GO:0009927">
    <property type="term" value="F:histidine phosphotransfer kinase activity"/>
    <property type="evidence" value="ECO:0007669"/>
    <property type="project" value="TreeGrafter"/>
</dbReference>
<evidence type="ECO:0000256" key="8">
    <source>
        <dbReference type="PROSITE-ProRule" id="PRU00169"/>
    </source>
</evidence>
<comment type="catalytic activity">
    <reaction evidence="1">
        <text>ATP + protein L-histidine = ADP + protein N-phospho-L-histidine.</text>
        <dbReference type="EC" id="2.7.13.3"/>
    </reaction>
</comment>
<dbReference type="AlphaFoldDB" id="A0A840C3M4"/>
<dbReference type="InterPro" id="IPR013767">
    <property type="entry name" value="PAS_fold"/>
</dbReference>
<feature type="modified residue" description="4-aspartylphosphate" evidence="8">
    <location>
        <position position="722"/>
    </location>
</feature>
<evidence type="ECO:0000313" key="13">
    <source>
        <dbReference type="EMBL" id="MBB4020481.1"/>
    </source>
</evidence>
<dbReference type="CDD" id="cd00156">
    <property type="entry name" value="REC"/>
    <property type="match status" value="1"/>
</dbReference>
<keyword evidence="5" id="KW-0418">Kinase</keyword>
<dbReference type="Pfam" id="PF00989">
    <property type="entry name" value="PAS"/>
    <property type="match status" value="1"/>
</dbReference>
<dbReference type="Gene3D" id="3.30.450.20">
    <property type="entry name" value="PAS domain"/>
    <property type="match status" value="3"/>
</dbReference>
<dbReference type="EC" id="2.7.13.3" evidence="2"/>
<dbReference type="SUPFAM" id="SSF47384">
    <property type="entry name" value="Homodimeric domain of signal transducing histidine kinase"/>
    <property type="match status" value="1"/>
</dbReference>
<dbReference type="InterPro" id="IPR004358">
    <property type="entry name" value="Sig_transdc_His_kin-like_C"/>
</dbReference>
<evidence type="ECO:0000256" key="7">
    <source>
        <dbReference type="ARBA" id="ARBA00023136"/>
    </source>
</evidence>
<dbReference type="PANTHER" id="PTHR43047:SF72">
    <property type="entry name" value="OSMOSENSING HISTIDINE PROTEIN KINASE SLN1"/>
    <property type="match status" value="1"/>
</dbReference>
<dbReference type="Pfam" id="PF08447">
    <property type="entry name" value="PAS_3"/>
    <property type="match status" value="1"/>
</dbReference>
<evidence type="ECO:0000259" key="12">
    <source>
        <dbReference type="PROSITE" id="PS50113"/>
    </source>
</evidence>
<proteinExistence type="predicted"/>
<dbReference type="FunFam" id="3.30.565.10:FF:000006">
    <property type="entry name" value="Sensor histidine kinase WalK"/>
    <property type="match status" value="1"/>
</dbReference>
<dbReference type="FunFam" id="1.10.287.130:FF:000001">
    <property type="entry name" value="Two-component sensor histidine kinase"/>
    <property type="match status" value="1"/>
</dbReference>
<dbReference type="PRINTS" id="PR00344">
    <property type="entry name" value="BCTRLSENSOR"/>
</dbReference>
<dbReference type="InterPro" id="IPR036097">
    <property type="entry name" value="HisK_dim/P_sf"/>
</dbReference>
<dbReference type="InterPro" id="IPR000700">
    <property type="entry name" value="PAS-assoc_C"/>
</dbReference>
<dbReference type="InterPro" id="IPR035965">
    <property type="entry name" value="PAS-like_dom_sf"/>
</dbReference>
<dbReference type="GO" id="GO:0006355">
    <property type="term" value="P:regulation of DNA-templated transcription"/>
    <property type="evidence" value="ECO:0007669"/>
    <property type="project" value="InterPro"/>
</dbReference>